<evidence type="ECO:0000256" key="8">
    <source>
        <dbReference type="ARBA" id="ARBA00023136"/>
    </source>
</evidence>
<feature type="transmembrane region" description="Helical" evidence="10">
    <location>
        <begin position="394"/>
        <end position="414"/>
    </location>
</feature>
<dbReference type="InterPro" id="IPR050222">
    <property type="entry name" value="MATE_MdtK"/>
</dbReference>
<feature type="transmembrane region" description="Helical" evidence="10">
    <location>
        <begin position="191"/>
        <end position="217"/>
    </location>
</feature>
<feature type="transmembrane region" description="Helical" evidence="10">
    <location>
        <begin position="289"/>
        <end position="307"/>
    </location>
</feature>
<keyword evidence="3" id="KW-0050">Antiport</keyword>
<dbReference type="NCBIfam" id="TIGR00797">
    <property type="entry name" value="matE"/>
    <property type="match status" value="1"/>
</dbReference>
<keyword evidence="6 10" id="KW-1133">Transmembrane helix</keyword>
<dbReference type="RefSeq" id="WP_345195879.1">
    <property type="nucleotide sequence ID" value="NZ_BAABFL010000326.1"/>
</dbReference>
<keyword evidence="12" id="KW-1185">Reference proteome</keyword>
<keyword evidence="4" id="KW-1003">Cell membrane</keyword>
<proteinExistence type="predicted"/>
<feature type="transmembrane region" description="Helical" evidence="10">
    <location>
        <begin position="355"/>
        <end position="373"/>
    </location>
</feature>
<feature type="transmembrane region" description="Helical" evidence="10">
    <location>
        <begin position="319"/>
        <end position="343"/>
    </location>
</feature>
<reference evidence="12" key="1">
    <citation type="journal article" date="2019" name="Int. J. Syst. Evol. Microbiol.">
        <title>The Global Catalogue of Microorganisms (GCM) 10K type strain sequencing project: providing services to taxonomists for standard genome sequencing and annotation.</title>
        <authorList>
            <consortium name="The Broad Institute Genomics Platform"/>
            <consortium name="The Broad Institute Genome Sequencing Center for Infectious Disease"/>
            <person name="Wu L."/>
            <person name="Ma J."/>
        </authorList>
    </citation>
    <scope>NUCLEOTIDE SEQUENCE [LARGE SCALE GENOMIC DNA]</scope>
    <source>
        <strain evidence="12">JCM 17805</strain>
    </source>
</reference>
<name>A0ABP8V3N7_9GAMM</name>
<feature type="transmembrane region" description="Helical" evidence="10">
    <location>
        <begin position="247"/>
        <end position="269"/>
    </location>
</feature>
<evidence type="ECO:0000256" key="9">
    <source>
        <dbReference type="ARBA" id="ARBA00031636"/>
    </source>
</evidence>
<comment type="subcellular location">
    <subcellularLocation>
        <location evidence="1">Cell inner membrane</location>
        <topology evidence="1">Multi-pass membrane protein</topology>
    </subcellularLocation>
</comment>
<keyword evidence="5 10" id="KW-0812">Transmembrane</keyword>
<dbReference type="EMBL" id="BAABFL010000326">
    <property type="protein sequence ID" value="GAA4649866.1"/>
    <property type="molecule type" value="Genomic_DNA"/>
</dbReference>
<organism evidence="11 12">
    <name type="scientific">Kistimonas scapharcae</name>
    <dbReference type="NCBI Taxonomy" id="1036133"/>
    <lineage>
        <taxon>Bacteria</taxon>
        <taxon>Pseudomonadati</taxon>
        <taxon>Pseudomonadota</taxon>
        <taxon>Gammaproteobacteria</taxon>
        <taxon>Oceanospirillales</taxon>
        <taxon>Endozoicomonadaceae</taxon>
        <taxon>Kistimonas</taxon>
    </lineage>
</organism>
<dbReference type="PANTHER" id="PTHR43298">
    <property type="entry name" value="MULTIDRUG RESISTANCE PROTEIN NORM-RELATED"/>
    <property type="match status" value="1"/>
</dbReference>
<evidence type="ECO:0000256" key="6">
    <source>
        <dbReference type="ARBA" id="ARBA00022989"/>
    </source>
</evidence>
<accession>A0ABP8V3N7</accession>
<dbReference type="InterPro" id="IPR048279">
    <property type="entry name" value="MdtK-like"/>
</dbReference>
<evidence type="ECO:0000313" key="11">
    <source>
        <dbReference type="EMBL" id="GAA4649866.1"/>
    </source>
</evidence>
<keyword evidence="2" id="KW-0813">Transport</keyword>
<evidence type="ECO:0000256" key="5">
    <source>
        <dbReference type="ARBA" id="ARBA00022692"/>
    </source>
</evidence>
<dbReference type="Pfam" id="PF01554">
    <property type="entry name" value="MatE"/>
    <property type="match status" value="2"/>
</dbReference>
<dbReference type="CDD" id="cd13131">
    <property type="entry name" value="MATE_NorM_like"/>
    <property type="match status" value="1"/>
</dbReference>
<evidence type="ECO:0000256" key="1">
    <source>
        <dbReference type="ARBA" id="ARBA00004429"/>
    </source>
</evidence>
<keyword evidence="7" id="KW-0406">Ion transport</keyword>
<keyword evidence="8 10" id="KW-0472">Membrane</keyword>
<feature type="transmembrane region" description="Helical" evidence="10">
    <location>
        <begin position="165"/>
        <end position="185"/>
    </location>
</feature>
<feature type="transmembrane region" description="Helical" evidence="10">
    <location>
        <begin position="426"/>
        <end position="447"/>
    </location>
</feature>
<evidence type="ECO:0000256" key="3">
    <source>
        <dbReference type="ARBA" id="ARBA00022449"/>
    </source>
</evidence>
<evidence type="ECO:0000256" key="2">
    <source>
        <dbReference type="ARBA" id="ARBA00022448"/>
    </source>
</evidence>
<evidence type="ECO:0000256" key="7">
    <source>
        <dbReference type="ARBA" id="ARBA00023065"/>
    </source>
</evidence>
<dbReference type="InterPro" id="IPR002528">
    <property type="entry name" value="MATE_fam"/>
</dbReference>
<evidence type="ECO:0000256" key="4">
    <source>
        <dbReference type="ARBA" id="ARBA00022475"/>
    </source>
</evidence>
<sequence>MHSQVTRLQRFMAEAKELMILAAPIIVSQLSMSGMGFIDTSMAGQASARDLAAIAIGGSLWMPFYLLVRGTLMATTPTVAHLFGAGKTDDIACEVRQGLWIALIAGLVAMIYLHSTEPLLRLMKVSPDLIVITDEYLKALAYGAPAIAIYQTLNAYCEGTSDTRPAMVFSVIALLLNIPANYILIYGKFGFSAMGGVGCGWATALAFWSMAIMMMIYTAFGRKHKPRGIFASIDRPVASRIAEHLKLGFPIGMTMFIEGSIFAIIALLIGRLGASTVASHQVALNFSSLTFMLPLSISFAITIRVGQSLGANNPETARFAAYVGHAVSLFCACLSAGLMLVAPEMIAGIYSRNPAVIQAASALLFYAAIFQFSDAMQAAAVGSLRGYKDTRTPMFLVVMAYWAVGLPMGYILGMTEIAGSPMGPRGFWIGLVAGLTIAALLLGLRLYTTSLNRCRMITPQTA</sequence>
<comment type="caution">
    <text evidence="11">The sequence shown here is derived from an EMBL/GenBank/DDBJ whole genome shotgun (WGS) entry which is preliminary data.</text>
</comment>
<dbReference type="PIRSF" id="PIRSF006603">
    <property type="entry name" value="DinF"/>
    <property type="match status" value="1"/>
</dbReference>
<evidence type="ECO:0000256" key="10">
    <source>
        <dbReference type="SAM" id="Phobius"/>
    </source>
</evidence>
<protein>
    <recommendedName>
        <fullName evidence="9">Multidrug-efflux transporter</fullName>
    </recommendedName>
</protein>
<evidence type="ECO:0000313" key="12">
    <source>
        <dbReference type="Proteomes" id="UP001500604"/>
    </source>
</evidence>
<dbReference type="PANTHER" id="PTHR43298:SF2">
    <property type="entry name" value="FMN_FAD EXPORTER YEEO-RELATED"/>
    <property type="match status" value="1"/>
</dbReference>
<dbReference type="Proteomes" id="UP001500604">
    <property type="component" value="Unassembled WGS sequence"/>
</dbReference>
<feature type="transmembrane region" description="Helical" evidence="10">
    <location>
        <begin position="98"/>
        <end position="116"/>
    </location>
</feature>
<gene>
    <name evidence="11" type="primary">pmpM</name>
    <name evidence="11" type="ORF">GCM10023116_21470</name>
</gene>